<reference evidence="2 3" key="1">
    <citation type="journal article" date="2021" name="Sci. Rep.">
        <title>The distribution of antibiotic resistance genes in chicken gut microbiota commensals.</title>
        <authorList>
            <person name="Juricova H."/>
            <person name="Matiasovicova J."/>
            <person name="Kubasova T."/>
            <person name="Cejkova D."/>
            <person name="Rychlik I."/>
        </authorList>
    </citation>
    <scope>NUCLEOTIDE SEQUENCE [LARGE SCALE GENOMIC DNA]</scope>
    <source>
        <strain evidence="2 3">An770</strain>
    </source>
</reference>
<keyword evidence="1" id="KW-0812">Transmembrane</keyword>
<evidence type="ECO:0000256" key="1">
    <source>
        <dbReference type="SAM" id="Phobius"/>
    </source>
</evidence>
<gene>
    <name evidence="2" type="ORF">H6A32_13750</name>
</gene>
<sequence length="236" mass="27722">MQETEKRKSKYYRIPVWMFWSMIVVFVLLIGAVYFGEEIYEKWLHSGGRAEISYVGAESTLKEKAACCLCGSNDWSLMNYYRQFDTIGLISLNDWYVLDFKTEEYEEDRQYGLDNGYTCITTGNTGEIIYHAEETPSRGMASIEVTLPEKYSVDMEFLRENLCQECLDKVLESMEISKWNREKKGPIPLCLVDFKTLEIYSLQDWHVGQTIRDYWVKMDYENRKIMISVFTCPNAS</sequence>
<evidence type="ECO:0000313" key="3">
    <source>
        <dbReference type="Proteomes" id="UP000775686"/>
    </source>
</evidence>
<name>A0ABS2EK16_9FIRM</name>
<accession>A0ABS2EK16</accession>
<feature type="transmembrane region" description="Helical" evidence="1">
    <location>
        <begin position="12"/>
        <end position="35"/>
    </location>
</feature>
<dbReference type="Proteomes" id="UP000775686">
    <property type="component" value="Unassembled WGS sequence"/>
</dbReference>
<dbReference type="RefSeq" id="WP_204864616.1">
    <property type="nucleotide sequence ID" value="NZ_JACJKH010000030.1"/>
</dbReference>
<keyword evidence="1" id="KW-1133">Transmembrane helix</keyword>
<proteinExistence type="predicted"/>
<protein>
    <submittedName>
        <fullName evidence="2">Uncharacterized protein</fullName>
    </submittedName>
</protein>
<keyword evidence="3" id="KW-1185">Reference proteome</keyword>
<dbReference type="EMBL" id="JACJKH010000030">
    <property type="protein sequence ID" value="MBM6745349.1"/>
    <property type="molecule type" value="Genomic_DNA"/>
</dbReference>
<keyword evidence="1" id="KW-0472">Membrane</keyword>
<evidence type="ECO:0000313" key="2">
    <source>
        <dbReference type="EMBL" id="MBM6745349.1"/>
    </source>
</evidence>
<comment type="caution">
    <text evidence="2">The sequence shown here is derived from an EMBL/GenBank/DDBJ whole genome shotgun (WGS) entry which is preliminary data.</text>
</comment>
<organism evidence="2 3">
    <name type="scientific">Drancourtella massiliensis</name>
    <dbReference type="NCBI Taxonomy" id="1632013"/>
    <lineage>
        <taxon>Bacteria</taxon>
        <taxon>Bacillati</taxon>
        <taxon>Bacillota</taxon>
        <taxon>Clostridia</taxon>
        <taxon>Eubacteriales</taxon>
        <taxon>Oscillospiraceae</taxon>
        <taxon>Drancourtella</taxon>
    </lineage>
</organism>